<dbReference type="Gene3D" id="3.40.640.10">
    <property type="entry name" value="Type I PLP-dependent aspartate aminotransferase-like (Major domain)"/>
    <property type="match status" value="1"/>
</dbReference>
<dbReference type="PROSITE" id="PS00105">
    <property type="entry name" value="AA_TRANSFER_CLASS_1"/>
    <property type="match status" value="1"/>
</dbReference>
<keyword evidence="3 6" id="KW-0032">Aminotransferase</keyword>
<reference evidence="8 9" key="1">
    <citation type="submission" date="2019-06" db="EMBL/GenBank/DDBJ databases">
        <title>A novel bacterium of genus Marinomonas, isolated from coastal sand.</title>
        <authorList>
            <person name="Huang H."/>
            <person name="Mo K."/>
            <person name="Hu Y."/>
        </authorList>
    </citation>
    <scope>NUCLEOTIDE SEQUENCE [LARGE SCALE GENOMIC DNA]</scope>
    <source>
        <strain evidence="8 9">HB171799</strain>
    </source>
</reference>
<comment type="caution">
    <text evidence="8">The sequence shown here is derived from an EMBL/GenBank/DDBJ whole genome shotgun (WGS) entry which is preliminary data.</text>
</comment>
<evidence type="ECO:0000256" key="2">
    <source>
        <dbReference type="ARBA" id="ARBA00007441"/>
    </source>
</evidence>
<evidence type="ECO:0000256" key="1">
    <source>
        <dbReference type="ARBA" id="ARBA00001933"/>
    </source>
</evidence>
<protein>
    <recommendedName>
        <fullName evidence="6">Aminotransferase</fullName>
        <ecNumber evidence="6">2.6.1.-</ecNumber>
    </recommendedName>
</protein>
<comment type="cofactor">
    <cofactor evidence="1 6">
        <name>pyridoxal 5'-phosphate</name>
        <dbReference type="ChEBI" id="CHEBI:597326"/>
    </cofactor>
</comment>
<evidence type="ECO:0000313" key="9">
    <source>
        <dbReference type="Proteomes" id="UP000315901"/>
    </source>
</evidence>
<dbReference type="EMBL" id="VFRR01000023">
    <property type="protein sequence ID" value="TPE49638.1"/>
    <property type="molecule type" value="Genomic_DNA"/>
</dbReference>
<dbReference type="AlphaFoldDB" id="A0A501WJV4"/>
<dbReference type="PANTHER" id="PTHR46383:SF2">
    <property type="entry name" value="AMINOTRANSFERASE"/>
    <property type="match status" value="1"/>
</dbReference>
<evidence type="ECO:0000256" key="4">
    <source>
        <dbReference type="ARBA" id="ARBA00022679"/>
    </source>
</evidence>
<dbReference type="Proteomes" id="UP000315901">
    <property type="component" value="Unassembled WGS sequence"/>
</dbReference>
<evidence type="ECO:0000256" key="5">
    <source>
        <dbReference type="ARBA" id="ARBA00022898"/>
    </source>
</evidence>
<evidence type="ECO:0000313" key="8">
    <source>
        <dbReference type="EMBL" id="TPE49638.1"/>
    </source>
</evidence>
<dbReference type="Pfam" id="PF00155">
    <property type="entry name" value="Aminotran_1_2"/>
    <property type="match status" value="1"/>
</dbReference>
<dbReference type="GO" id="GO:0030170">
    <property type="term" value="F:pyridoxal phosphate binding"/>
    <property type="evidence" value="ECO:0007669"/>
    <property type="project" value="InterPro"/>
</dbReference>
<name>A0A501WJV4_9GAMM</name>
<evidence type="ECO:0000256" key="3">
    <source>
        <dbReference type="ARBA" id="ARBA00022576"/>
    </source>
</evidence>
<gene>
    <name evidence="8" type="ORF">FJM67_11630</name>
</gene>
<dbReference type="InterPro" id="IPR015424">
    <property type="entry name" value="PyrdxlP-dep_Trfase"/>
</dbReference>
<accession>A0A501WJV4</accession>
<keyword evidence="4 6" id="KW-0808">Transferase</keyword>
<dbReference type="RefSeq" id="WP_140589480.1">
    <property type="nucleotide sequence ID" value="NZ_VFRR01000023.1"/>
</dbReference>
<comment type="similarity">
    <text evidence="2 6">Belongs to the class-I pyridoxal-phosphate-dependent aminotransferase family.</text>
</comment>
<dbReference type="PANTHER" id="PTHR46383">
    <property type="entry name" value="ASPARTATE AMINOTRANSFERASE"/>
    <property type="match status" value="1"/>
</dbReference>
<evidence type="ECO:0000256" key="6">
    <source>
        <dbReference type="RuleBase" id="RU000481"/>
    </source>
</evidence>
<evidence type="ECO:0000259" key="7">
    <source>
        <dbReference type="Pfam" id="PF00155"/>
    </source>
</evidence>
<feature type="domain" description="Aminotransferase class I/classII large" evidence="7">
    <location>
        <begin position="33"/>
        <end position="382"/>
    </location>
</feature>
<dbReference type="InterPro" id="IPR004839">
    <property type="entry name" value="Aminotransferase_I/II_large"/>
</dbReference>
<dbReference type="InterPro" id="IPR015421">
    <property type="entry name" value="PyrdxlP-dep_Trfase_major"/>
</dbReference>
<dbReference type="InterPro" id="IPR050596">
    <property type="entry name" value="AspAT/PAT-like"/>
</dbReference>
<dbReference type="CDD" id="cd00609">
    <property type="entry name" value="AAT_like"/>
    <property type="match status" value="1"/>
</dbReference>
<proteinExistence type="inferred from homology"/>
<dbReference type="EC" id="2.6.1.-" evidence="6"/>
<keyword evidence="9" id="KW-1185">Reference proteome</keyword>
<dbReference type="GO" id="GO:0006520">
    <property type="term" value="P:amino acid metabolic process"/>
    <property type="evidence" value="ECO:0007669"/>
    <property type="project" value="InterPro"/>
</dbReference>
<sequence>MSSDKLAQRVAQIAPFQVMAVLARAKELQALGKDVIHLEIGEPDFTAPEPVAEAGMQAIVAGHTGYTAAQGLPALRAKISDYYQKRYRVNVAPERIFITPGASGALLLLSSLMVDAGHEVLMPDPSYPCNRHFLAQVGAKARLLQGSQNAPFVLDLETLVKHWGPQTQGVWLASPANPTGSVLPRDYIEQAWGVVESLGGHLLVDEIYQGLVYEGEDFTALGISDEIFVVNSFSKFFAMTGWRLGWLVLPEWAIEGTTKLAQNLFISAPTVAQYAALRALDDDVLEICEQRRQSLARRREVLVNGLKGLGLPIASPAQGAFYVYVDISAYTDDAMQWCLQLLEEEFVALTPGADFGHHDAHKYVRFAYTCDEARLDQALVRIARFIGKTE</sequence>
<dbReference type="GO" id="GO:0008483">
    <property type="term" value="F:transaminase activity"/>
    <property type="evidence" value="ECO:0007669"/>
    <property type="project" value="UniProtKB-KW"/>
</dbReference>
<dbReference type="PRINTS" id="PR00753">
    <property type="entry name" value="ACCSYNTHASE"/>
</dbReference>
<dbReference type="OrthoDB" id="9763453at2"/>
<keyword evidence="5" id="KW-0663">Pyridoxal phosphate</keyword>
<dbReference type="InterPro" id="IPR004838">
    <property type="entry name" value="NHTrfase_class1_PyrdxlP-BS"/>
</dbReference>
<organism evidence="8 9">
    <name type="scientific">Maribrevibacterium harenarium</name>
    <dbReference type="NCBI Taxonomy" id="2589817"/>
    <lineage>
        <taxon>Bacteria</taxon>
        <taxon>Pseudomonadati</taxon>
        <taxon>Pseudomonadota</taxon>
        <taxon>Gammaproteobacteria</taxon>
        <taxon>Oceanospirillales</taxon>
        <taxon>Oceanospirillaceae</taxon>
        <taxon>Maribrevibacterium</taxon>
    </lineage>
</organism>
<dbReference type="SUPFAM" id="SSF53383">
    <property type="entry name" value="PLP-dependent transferases"/>
    <property type="match status" value="1"/>
</dbReference>